<dbReference type="PATRIC" id="fig|178901.15.peg.2774"/>
<accession>A0A149VGW3</accession>
<comment type="caution">
    <text evidence="1">The sequence shown here is derived from an EMBL/GenBank/DDBJ whole genome shotgun (WGS) entry which is preliminary data.</text>
</comment>
<proteinExistence type="predicted"/>
<evidence type="ECO:0000313" key="2">
    <source>
        <dbReference type="Proteomes" id="UP000075538"/>
    </source>
</evidence>
<gene>
    <name evidence="1" type="ORF">AD953_02205</name>
</gene>
<protein>
    <submittedName>
        <fullName evidence="1">Uncharacterized protein</fullName>
    </submittedName>
</protein>
<sequence>MILLNRNKMKGITMAQTDHASSPMSLYAGWVTVDGQCYPFGAETKRRCLQMIAKFICSMAEMHADLQRKEPDFAVLFPYWYSGVYINSDIRRLASEEAIDPDTLDEIMRDVADDYLGNQATKITAFVVPMLVPVFGQTIGDTLFIAMLDKSDDFAGYVTTDQVTAENWLTDYVAQVFGPSVGKPGMSVEAAKIALKGKGVINICPLSLSPNLEMVMSLAALTP</sequence>
<evidence type="ECO:0000313" key="1">
    <source>
        <dbReference type="EMBL" id="KXV79435.1"/>
    </source>
</evidence>
<dbReference type="AlphaFoldDB" id="A0A149VGW3"/>
<organism evidence="1 2">
    <name type="scientific">Acetobacter malorum</name>
    <dbReference type="NCBI Taxonomy" id="178901"/>
    <lineage>
        <taxon>Bacteria</taxon>
        <taxon>Pseudomonadati</taxon>
        <taxon>Pseudomonadota</taxon>
        <taxon>Alphaproteobacteria</taxon>
        <taxon>Acetobacterales</taxon>
        <taxon>Acetobacteraceae</taxon>
        <taxon>Acetobacter</taxon>
    </lineage>
</organism>
<dbReference type="EMBL" id="LHZZ01000295">
    <property type="protein sequence ID" value="KXV79435.1"/>
    <property type="molecule type" value="Genomic_DNA"/>
</dbReference>
<dbReference type="Proteomes" id="UP000075538">
    <property type="component" value="Unassembled WGS sequence"/>
</dbReference>
<reference evidence="1 2" key="1">
    <citation type="submission" date="2015-06" db="EMBL/GenBank/DDBJ databases">
        <title>Improved classification and identification of acetic acid bacteria using matrix-assisted laser desorption/ionization time-of-flight mass spectrometry; Gluconobacter nephelii and Gluconobacter uchimurae are later heterotypic synonyms of Gluconobacter japonicus and Gluconobacter oxydans, respectively.</title>
        <authorList>
            <person name="Li L."/>
            <person name="Cleenwerck I."/>
            <person name="De Vuyst L."/>
            <person name="Vandamme P."/>
        </authorList>
    </citation>
    <scope>NUCLEOTIDE SEQUENCE [LARGE SCALE GENOMIC DNA]</scope>
    <source>
        <strain evidence="1 2">LMG 1604</strain>
    </source>
</reference>
<name>A0A149VGW3_9PROT</name>